<proteinExistence type="predicted"/>
<gene>
    <name evidence="2" type="ORF">NZH93_06595</name>
</gene>
<dbReference type="SUPFAM" id="SSF47413">
    <property type="entry name" value="lambda repressor-like DNA-binding domains"/>
    <property type="match status" value="1"/>
</dbReference>
<dbReference type="InterPro" id="IPR043917">
    <property type="entry name" value="DUF5753"/>
</dbReference>
<dbReference type="GO" id="GO:0003677">
    <property type="term" value="F:DNA binding"/>
    <property type="evidence" value="ECO:0007669"/>
    <property type="project" value="InterPro"/>
</dbReference>
<accession>A0A9X2VI29</accession>
<evidence type="ECO:0000259" key="1">
    <source>
        <dbReference type="PROSITE" id="PS50943"/>
    </source>
</evidence>
<dbReference type="Gene3D" id="1.10.260.40">
    <property type="entry name" value="lambda repressor-like DNA-binding domains"/>
    <property type="match status" value="1"/>
</dbReference>
<dbReference type="AlphaFoldDB" id="A0A9X2VI29"/>
<dbReference type="PROSITE" id="PS50943">
    <property type="entry name" value="HTH_CROC1"/>
    <property type="match status" value="1"/>
</dbReference>
<protein>
    <submittedName>
        <fullName evidence="2">Helix-turn-helix domain-containing protein</fullName>
    </submittedName>
</protein>
<dbReference type="EMBL" id="JANYMP010000002">
    <property type="protein sequence ID" value="MCS7476514.1"/>
    <property type="molecule type" value="Genomic_DNA"/>
</dbReference>
<dbReference type="InterPro" id="IPR010982">
    <property type="entry name" value="Lambda_DNA-bd_dom_sf"/>
</dbReference>
<keyword evidence="3" id="KW-1185">Reference proteome</keyword>
<comment type="caution">
    <text evidence="2">The sequence shown here is derived from an EMBL/GenBank/DDBJ whole genome shotgun (WGS) entry which is preliminary data.</text>
</comment>
<dbReference type="RefSeq" id="WP_259622005.1">
    <property type="nucleotide sequence ID" value="NZ_JANYMP010000002.1"/>
</dbReference>
<reference evidence="2" key="1">
    <citation type="submission" date="2022-08" db="EMBL/GenBank/DDBJ databases">
        <authorList>
            <person name="Tistechok S."/>
            <person name="Samborskyy M."/>
            <person name="Roman I."/>
        </authorList>
    </citation>
    <scope>NUCLEOTIDE SEQUENCE</scope>
    <source>
        <strain evidence="2">DSM 103496</strain>
    </source>
</reference>
<evidence type="ECO:0000313" key="3">
    <source>
        <dbReference type="Proteomes" id="UP001141259"/>
    </source>
</evidence>
<dbReference type="Pfam" id="PF19054">
    <property type="entry name" value="DUF5753"/>
    <property type="match status" value="1"/>
</dbReference>
<organism evidence="2 3">
    <name type="scientific">Umezawaea endophytica</name>
    <dbReference type="NCBI Taxonomy" id="1654476"/>
    <lineage>
        <taxon>Bacteria</taxon>
        <taxon>Bacillati</taxon>
        <taxon>Actinomycetota</taxon>
        <taxon>Actinomycetes</taxon>
        <taxon>Pseudonocardiales</taxon>
        <taxon>Pseudonocardiaceae</taxon>
        <taxon>Umezawaea</taxon>
    </lineage>
</organism>
<dbReference type="CDD" id="cd00093">
    <property type="entry name" value="HTH_XRE"/>
    <property type="match status" value="1"/>
</dbReference>
<name>A0A9X2VI29_9PSEU</name>
<dbReference type="Pfam" id="PF13560">
    <property type="entry name" value="HTH_31"/>
    <property type="match status" value="1"/>
</dbReference>
<dbReference type="Proteomes" id="UP001141259">
    <property type="component" value="Unassembled WGS sequence"/>
</dbReference>
<dbReference type="SMART" id="SM00530">
    <property type="entry name" value="HTH_XRE"/>
    <property type="match status" value="1"/>
</dbReference>
<sequence length="293" mass="31786">MIRNTPKAIALGAKLRAARETAGISQRMLAKQLRLDQSVVSRSESGERVPSQDEVAAILDAVGVTGAERDEIIESARDTSGSPWQGADLPEQPVQLAALLDVEQMTQDYVEWSPLVIPGLLQVSSYARAIMRAAGVPDGEIETRVAIRMGRKDILTRKKAARCTALIGESALRQMIGGPEVVVEQLDYLLAMSGLRTIDLRVVTTGTDWHPGLYGPFVLLTMEGGVSVVHLENARSAVFVPDEDDVAVYQSAVLELLGIALSPEQSTELIRSEAERIARTHDSHVAEVDQQRS</sequence>
<dbReference type="InterPro" id="IPR001387">
    <property type="entry name" value="Cro/C1-type_HTH"/>
</dbReference>
<feature type="domain" description="HTH cro/C1-type" evidence="1">
    <location>
        <begin position="15"/>
        <end position="69"/>
    </location>
</feature>
<evidence type="ECO:0000313" key="2">
    <source>
        <dbReference type="EMBL" id="MCS7476514.1"/>
    </source>
</evidence>